<evidence type="ECO:0000313" key="1">
    <source>
        <dbReference type="EMBL" id="MPC63491.1"/>
    </source>
</evidence>
<comment type="caution">
    <text evidence="1">The sequence shown here is derived from an EMBL/GenBank/DDBJ whole genome shotgun (WGS) entry which is preliminary data.</text>
</comment>
<organism evidence="1 2">
    <name type="scientific">Portunus trituberculatus</name>
    <name type="common">Swimming crab</name>
    <name type="synonym">Neptunus trituberculatus</name>
    <dbReference type="NCBI Taxonomy" id="210409"/>
    <lineage>
        <taxon>Eukaryota</taxon>
        <taxon>Metazoa</taxon>
        <taxon>Ecdysozoa</taxon>
        <taxon>Arthropoda</taxon>
        <taxon>Crustacea</taxon>
        <taxon>Multicrustacea</taxon>
        <taxon>Malacostraca</taxon>
        <taxon>Eumalacostraca</taxon>
        <taxon>Eucarida</taxon>
        <taxon>Decapoda</taxon>
        <taxon>Pleocyemata</taxon>
        <taxon>Brachyura</taxon>
        <taxon>Eubrachyura</taxon>
        <taxon>Portunoidea</taxon>
        <taxon>Portunidae</taxon>
        <taxon>Portuninae</taxon>
        <taxon>Portunus</taxon>
    </lineage>
</organism>
<protein>
    <submittedName>
        <fullName evidence="1">Uncharacterized protein</fullName>
    </submittedName>
</protein>
<evidence type="ECO:0000313" key="2">
    <source>
        <dbReference type="Proteomes" id="UP000324222"/>
    </source>
</evidence>
<sequence length="82" mass="9334">MWSLRIEAEGDGWMGREHSHYEGVGINQCMLLELAMYVYGQLCYAEVPMVQYSGIQDYLFPLGVNGPENVNGVFMWCVMFTG</sequence>
<dbReference type="AlphaFoldDB" id="A0A5B7GTC0"/>
<name>A0A5B7GTC0_PORTR</name>
<accession>A0A5B7GTC0</accession>
<proteinExistence type="predicted"/>
<gene>
    <name evidence="1" type="ORF">E2C01_057589</name>
</gene>
<reference evidence="1 2" key="1">
    <citation type="submission" date="2019-05" db="EMBL/GenBank/DDBJ databases">
        <title>Another draft genome of Portunus trituberculatus and its Hox gene families provides insights of decapod evolution.</title>
        <authorList>
            <person name="Jeong J.-H."/>
            <person name="Song I."/>
            <person name="Kim S."/>
            <person name="Choi T."/>
            <person name="Kim D."/>
            <person name="Ryu S."/>
            <person name="Kim W."/>
        </authorList>
    </citation>
    <scope>NUCLEOTIDE SEQUENCE [LARGE SCALE GENOMIC DNA]</scope>
    <source>
        <tissue evidence="1">Muscle</tissue>
    </source>
</reference>
<dbReference type="EMBL" id="VSRR010020877">
    <property type="protein sequence ID" value="MPC63491.1"/>
    <property type="molecule type" value="Genomic_DNA"/>
</dbReference>
<dbReference type="Proteomes" id="UP000324222">
    <property type="component" value="Unassembled WGS sequence"/>
</dbReference>
<keyword evidence="2" id="KW-1185">Reference proteome</keyword>